<comment type="caution">
    <text evidence="5">The sequence shown here is derived from an EMBL/GenBank/DDBJ whole genome shotgun (WGS) entry which is preliminary data.</text>
</comment>
<comment type="caution">
    <text evidence="3">Lacks conserved residue(s) required for the propagation of feature annotation.</text>
</comment>
<evidence type="ECO:0000256" key="2">
    <source>
        <dbReference type="ARBA" id="ARBA00023027"/>
    </source>
</evidence>
<sequence>MRRSMEHWLDFSSAPSLEKTQAGECDFWCYYSELLERVDAGESDPRCPKCGSILKTANISFGQSLVSRDILRAEAAAKGCDVLLAVGSTLSVYPVANMVPIAKAAG</sequence>
<evidence type="ECO:0000256" key="3">
    <source>
        <dbReference type="PROSITE-ProRule" id="PRU00236"/>
    </source>
</evidence>
<dbReference type="OrthoDB" id="424302at2759"/>
<gene>
    <name evidence="5" type="primary">cobB2</name>
    <name evidence="5" type="ORF">SPIL2461_LOCUS11044</name>
</gene>
<proteinExistence type="predicted"/>
<keyword evidence="2" id="KW-0520">NAD</keyword>
<feature type="non-terminal residue" evidence="5">
    <location>
        <position position="106"/>
    </location>
</feature>
<keyword evidence="1" id="KW-0808">Transferase</keyword>
<name>A0A812RRD8_SYMPI</name>
<dbReference type="Gene3D" id="3.40.50.1220">
    <property type="entry name" value="TPP-binding domain"/>
    <property type="match status" value="1"/>
</dbReference>
<dbReference type="GO" id="GO:0016740">
    <property type="term" value="F:transferase activity"/>
    <property type="evidence" value="ECO:0007669"/>
    <property type="project" value="UniProtKB-KW"/>
</dbReference>
<evidence type="ECO:0000313" key="6">
    <source>
        <dbReference type="Proteomes" id="UP000649617"/>
    </source>
</evidence>
<dbReference type="EMBL" id="CAJNIZ010021358">
    <property type="protein sequence ID" value="CAE7450826.1"/>
    <property type="molecule type" value="Genomic_DNA"/>
</dbReference>
<keyword evidence="6" id="KW-1185">Reference proteome</keyword>
<protein>
    <submittedName>
        <fullName evidence="5">CobB2 protein</fullName>
    </submittedName>
</protein>
<accession>A0A812RRD8</accession>
<evidence type="ECO:0000313" key="5">
    <source>
        <dbReference type="EMBL" id="CAE7450826.1"/>
    </source>
</evidence>
<dbReference type="Proteomes" id="UP000649617">
    <property type="component" value="Unassembled WGS sequence"/>
</dbReference>
<dbReference type="PROSITE" id="PS50305">
    <property type="entry name" value="SIRTUIN"/>
    <property type="match status" value="1"/>
</dbReference>
<dbReference type="SUPFAM" id="SSF52467">
    <property type="entry name" value="DHS-like NAD/FAD-binding domain"/>
    <property type="match status" value="1"/>
</dbReference>
<evidence type="ECO:0000256" key="1">
    <source>
        <dbReference type="ARBA" id="ARBA00022679"/>
    </source>
</evidence>
<evidence type="ECO:0000259" key="4">
    <source>
        <dbReference type="PROSITE" id="PS50305"/>
    </source>
</evidence>
<dbReference type="InterPro" id="IPR029035">
    <property type="entry name" value="DHS-like_NAD/FAD-binding_dom"/>
</dbReference>
<feature type="domain" description="Deacetylase sirtuin-type" evidence="4">
    <location>
        <begin position="1"/>
        <end position="106"/>
    </location>
</feature>
<dbReference type="GO" id="GO:0070403">
    <property type="term" value="F:NAD+ binding"/>
    <property type="evidence" value="ECO:0007669"/>
    <property type="project" value="InterPro"/>
</dbReference>
<dbReference type="InterPro" id="IPR026590">
    <property type="entry name" value="Ssirtuin_cat_dom"/>
</dbReference>
<dbReference type="AlphaFoldDB" id="A0A812RRD8"/>
<reference evidence="5" key="1">
    <citation type="submission" date="2021-02" db="EMBL/GenBank/DDBJ databases">
        <authorList>
            <person name="Dougan E. K."/>
            <person name="Rhodes N."/>
            <person name="Thang M."/>
            <person name="Chan C."/>
        </authorList>
    </citation>
    <scope>NUCLEOTIDE SEQUENCE</scope>
</reference>
<dbReference type="InterPro" id="IPR003000">
    <property type="entry name" value="Sirtuin"/>
</dbReference>
<organism evidence="5 6">
    <name type="scientific">Symbiodinium pilosum</name>
    <name type="common">Dinoflagellate</name>
    <dbReference type="NCBI Taxonomy" id="2952"/>
    <lineage>
        <taxon>Eukaryota</taxon>
        <taxon>Sar</taxon>
        <taxon>Alveolata</taxon>
        <taxon>Dinophyceae</taxon>
        <taxon>Suessiales</taxon>
        <taxon>Symbiodiniaceae</taxon>
        <taxon>Symbiodinium</taxon>
    </lineage>
</organism>
<dbReference type="Pfam" id="PF02146">
    <property type="entry name" value="SIR2"/>
    <property type="match status" value="1"/>
</dbReference>